<evidence type="ECO:0000313" key="3">
    <source>
        <dbReference type="EMBL" id="ELT89225.1"/>
    </source>
</evidence>
<organism evidence="3">
    <name type="scientific">Capitella teleta</name>
    <name type="common">Polychaete worm</name>
    <dbReference type="NCBI Taxonomy" id="283909"/>
    <lineage>
        <taxon>Eukaryota</taxon>
        <taxon>Metazoa</taxon>
        <taxon>Spiralia</taxon>
        <taxon>Lophotrochozoa</taxon>
        <taxon>Annelida</taxon>
        <taxon>Polychaeta</taxon>
        <taxon>Sedentaria</taxon>
        <taxon>Scolecida</taxon>
        <taxon>Capitellidae</taxon>
        <taxon>Capitella</taxon>
    </lineage>
</organism>
<sequence>MEKQVARVWTFHGTSYDVRTPSPAGNFYVNTWDFIQLSEIDTSSSIAQIYGSLALHTNTGQQPHLSDSYVNNSFARLYDNTSTACGHGDFIDPDDFTRALVLCLKEDEVLDVLLQKMGEVVKGEVIPLYATFDNLRREMASGAAVADLKTTVNALREEIWEKDAKILTLEEKVAEMESTTDDLEQYTHRNSLRLVGVPETEEDTTEVTLNVLNESLLLSPPLTSQELDRLHCVRPRDEQDPRKPRPILIKFATYRARHCRRKGLYTREEYAPKLFLNEDLTKRLAQLLAKTRALKKNKKLSGAWTPDGKILIKTNQGKVQPVRSAADLRPFADETRTPPPSFVPPGNHADAATAQDPGSEDST</sequence>
<dbReference type="EMBL" id="AMQN01014954">
    <property type="status" value="NOT_ANNOTATED_CDS"/>
    <property type="molecule type" value="Genomic_DNA"/>
</dbReference>
<dbReference type="AlphaFoldDB" id="R7T6T7"/>
<dbReference type="OrthoDB" id="7490514at2759"/>
<reference evidence="3 5" key="2">
    <citation type="journal article" date="2013" name="Nature">
        <title>Insights into bilaterian evolution from three spiralian genomes.</title>
        <authorList>
            <person name="Simakov O."/>
            <person name="Marletaz F."/>
            <person name="Cho S.J."/>
            <person name="Edsinger-Gonzales E."/>
            <person name="Havlak P."/>
            <person name="Hellsten U."/>
            <person name="Kuo D.H."/>
            <person name="Larsson T."/>
            <person name="Lv J."/>
            <person name="Arendt D."/>
            <person name="Savage R."/>
            <person name="Osoegawa K."/>
            <person name="de Jong P."/>
            <person name="Grimwood J."/>
            <person name="Chapman J.A."/>
            <person name="Shapiro H."/>
            <person name="Aerts A."/>
            <person name="Otillar R.P."/>
            <person name="Terry A.Y."/>
            <person name="Boore J.L."/>
            <person name="Grigoriev I.V."/>
            <person name="Lindberg D.R."/>
            <person name="Seaver E.C."/>
            <person name="Weisblat D.A."/>
            <person name="Putnam N.H."/>
            <person name="Rokhsar D.S."/>
        </authorList>
    </citation>
    <scope>NUCLEOTIDE SEQUENCE</scope>
    <source>
        <strain evidence="3 5">I ESC-2004</strain>
    </source>
</reference>
<feature type="coiled-coil region" evidence="1">
    <location>
        <begin position="152"/>
        <end position="189"/>
    </location>
</feature>
<evidence type="ECO:0000313" key="5">
    <source>
        <dbReference type="Proteomes" id="UP000014760"/>
    </source>
</evidence>
<evidence type="ECO:0000256" key="2">
    <source>
        <dbReference type="SAM" id="MobiDB-lite"/>
    </source>
</evidence>
<protein>
    <submittedName>
        <fullName evidence="3 4">Uncharacterized protein</fullName>
    </submittedName>
</protein>
<dbReference type="EMBL" id="KB311460">
    <property type="protein sequence ID" value="ELT89225.1"/>
    <property type="molecule type" value="Genomic_DNA"/>
</dbReference>
<feature type="region of interest" description="Disordered" evidence="2">
    <location>
        <begin position="315"/>
        <end position="363"/>
    </location>
</feature>
<gene>
    <name evidence="3" type="ORF">CAPTEDRAFT_192352</name>
</gene>
<proteinExistence type="predicted"/>
<keyword evidence="5" id="KW-1185">Reference proteome</keyword>
<dbReference type="HOGENOM" id="CLU_065234_0_0_1"/>
<reference evidence="4" key="3">
    <citation type="submission" date="2015-06" db="UniProtKB">
        <authorList>
            <consortium name="EnsemblMetazoa"/>
        </authorList>
    </citation>
    <scope>IDENTIFICATION</scope>
</reference>
<evidence type="ECO:0000313" key="4">
    <source>
        <dbReference type="EnsemblMetazoa" id="CapteP192352"/>
    </source>
</evidence>
<name>R7T6T7_CAPTE</name>
<reference evidence="5" key="1">
    <citation type="submission" date="2012-12" db="EMBL/GenBank/DDBJ databases">
        <authorList>
            <person name="Hellsten U."/>
            <person name="Grimwood J."/>
            <person name="Chapman J.A."/>
            <person name="Shapiro H."/>
            <person name="Aerts A."/>
            <person name="Otillar R.P."/>
            <person name="Terry A.Y."/>
            <person name="Boore J.L."/>
            <person name="Simakov O."/>
            <person name="Marletaz F."/>
            <person name="Cho S.-J."/>
            <person name="Edsinger-Gonzales E."/>
            <person name="Havlak P."/>
            <person name="Kuo D.-H."/>
            <person name="Larsson T."/>
            <person name="Lv J."/>
            <person name="Arendt D."/>
            <person name="Savage R."/>
            <person name="Osoegawa K."/>
            <person name="de Jong P."/>
            <person name="Lindberg D.R."/>
            <person name="Seaver E.C."/>
            <person name="Weisblat D.A."/>
            <person name="Putnam N.H."/>
            <person name="Grigoriev I.V."/>
            <person name="Rokhsar D.S."/>
        </authorList>
    </citation>
    <scope>NUCLEOTIDE SEQUENCE</scope>
    <source>
        <strain evidence="5">I ESC-2004</strain>
    </source>
</reference>
<keyword evidence="1" id="KW-0175">Coiled coil</keyword>
<dbReference type="Proteomes" id="UP000014760">
    <property type="component" value="Unassembled WGS sequence"/>
</dbReference>
<dbReference type="EnsemblMetazoa" id="CapteT192352">
    <property type="protein sequence ID" value="CapteP192352"/>
    <property type="gene ID" value="CapteG192352"/>
</dbReference>
<evidence type="ECO:0000256" key="1">
    <source>
        <dbReference type="SAM" id="Coils"/>
    </source>
</evidence>
<dbReference type="Gene3D" id="3.30.70.1820">
    <property type="entry name" value="L1 transposable element, RRM domain"/>
    <property type="match status" value="1"/>
</dbReference>
<accession>R7T6T7</accession>